<feature type="non-terminal residue" evidence="1">
    <location>
        <position position="1"/>
    </location>
</feature>
<protein>
    <submittedName>
        <fullName evidence="1">Uncharacterized protein</fullName>
    </submittedName>
</protein>
<dbReference type="EMBL" id="MU269216">
    <property type="protein sequence ID" value="KAH7903106.1"/>
    <property type="molecule type" value="Genomic_DNA"/>
</dbReference>
<sequence>HYSSKGSRDPSEIKSTRLSDKTLGGTKGSLMAMPAQREFWHTGKLRWMNGVIPKTIHWVQLSLTGVKSLRTPIPTIFTTPSLECDHNTQDDNLPEAERTTPADIVDIVFDTLKDAHSSLPIDLFPTYYLAEVVDDHEMGITVFLWERYLTA</sequence>
<reference evidence="1" key="1">
    <citation type="journal article" date="2021" name="New Phytol.">
        <title>Evolutionary innovations through gain and loss of genes in the ectomycorrhizal Boletales.</title>
        <authorList>
            <person name="Wu G."/>
            <person name="Miyauchi S."/>
            <person name="Morin E."/>
            <person name="Kuo A."/>
            <person name="Drula E."/>
            <person name="Varga T."/>
            <person name="Kohler A."/>
            <person name="Feng B."/>
            <person name="Cao Y."/>
            <person name="Lipzen A."/>
            <person name="Daum C."/>
            <person name="Hundley H."/>
            <person name="Pangilinan J."/>
            <person name="Johnson J."/>
            <person name="Barry K."/>
            <person name="LaButti K."/>
            <person name="Ng V."/>
            <person name="Ahrendt S."/>
            <person name="Min B."/>
            <person name="Choi I.G."/>
            <person name="Park H."/>
            <person name="Plett J.M."/>
            <person name="Magnuson J."/>
            <person name="Spatafora J.W."/>
            <person name="Nagy L.G."/>
            <person name="Henrissat B."/>
            <person name="Grigoriev I.V."/>
            <person name="Yang Z.L."/>
            <person name="Xu J."/>
            <person name="Martin F.M."/>
        </authorList>
    </citation>
    <scope>NUCLEOTIDE SEQUENCE</scope>
    <source>
        <strain evidence="1">ATCC 28755</strain>
    </source>
</reference>
<accession>A0ACB7ZQB9</accession>
<dbReference type="Proteomes" id="UP000790377">
    <property type="component" value="Unassembled WGS sequence"/>
</dbReference>
<proteinExistence type="predicted"/>
<evidence type="ECO:0000313" key="2">
    <source>
        <dbReference type="Proteomes" id="UP000790377"/>
    </source>
</evidence>
<name>A0ACB7ZQB9_9AGAM</name>
<evidence type="ECO:0000313" key="1">
    <source>
        <dbReference type="EMBL" id="KAH7903106.1"/>
    </source>
</evidence>
<keyword evidence="2" id="KW-1185">Reference proteome</keyword>
<organism evidence="1 2">
    <name type="scientific">Hygrophoropsis aurantiaca</name>
    <dbReference type="NCBI Taxonomy" id="72124"/>
    <lineage>
        <taxon>Eukaryota</taxon>
        <taxon>Fungi</taxon>
        <taxon>Dikarya</taxon>
        <taxon>Basidiomycota</taxon>
        <taxon>Agaricomycotina</taxon>
        <taxon>Agaricomycetes</taxon>
        <taxon>Agaricomycetidae</taxon>
        <taxon>Boletales</taxon>
        <taxon>Coniophorineae</taxon>
        <taxon>Hygrophoropsidaceae</taxon>
        <taxon>Hygrophoropsis</taxon>
    </lineage>
</organism>
<comment type="caution">
    <text evidence="1">The sequence shown here is derived from an EMBL/GenBank/DDBJ whole genome shotgun (WGS) entry which is preliminary data.</text>
</comment>
<gene>
    <name evidence="1" type="ORF">BJ138DRAFT_1107961</name>
</gene>